<dbReference type="Pfam" id="PF13489">
    <property type="entry name" value="Methyltransf_23"/>
    <property type="match status" value="1"/>
</dbReference>
<name>A0A382QKQ2_9ZZZZ</name>
<dbReference type="SUPFAM" id="SSF53335">
    <property type="entry name" value="S-adenosyl-L-methionine-dependent methyltransferases"/>
    <property type="match status" value="1"/>
</dbReference>
<sequence length="170" mass="18831">SVLVSRGLDLGYNISQGDIHTVPLPKVDFYLLYEVVEHLVNPLGLLHTIKSKMSPGAHLIVTTPNADGFENVTVPPETEGRFLASALFPPYHLNAFSLKSFYYLCLQSGFDIVDASTPGTLDLSIVNYHNSFLDKLNIFESEPAFISWQESLKASNGSGHMQFILRKTDT</sequence>
<evidence type="ECO:0008006" key="2">
    <source>
        <dbReference type="Google" id="ProtNLM"/>
    </source>
</evidence>
<accession>A0A382QKQ2</accession>
<evidence type="ECO:0000313" key="1">
    <source>
        <dbReference type="EMBL" id="SVC85557.1"/>
    </source>
</evidence>
<dbReference type="EMBL" id="UINC01114913">
    <property type="protein sequence ID" value="SVC85557.1"/>
    <property type="molecule type" value="Genomic_DNA"/>
</dbReference>
<feature type="non-terminal residue" evidence="1">
    <location>
        <position position="1"/>
    </location>
</feature>
<dbReference type="AlphaFoldDB" id="A0A382QKQ2"/>
<proteinExistence type="predicted"/>
<protein>
    <recommendedName>
        <fullName evidence="2">Methyltransferase type 11 domain-containing protein</fullName>
    </recommendedName>
</protein>
<dbReference type="Gene3D" id="3.40.50.150">
    <property type="entry name" value="Vaccinia Virus protein VP39"/>
    <property type="match status" value="1"/>
</dbReference>
<gene>
    <name evidence="1" type="ORF">METZ01_LOCUS338411</name>
</gene>
<organism evidence="1">
    <name type="scientific">marine metagenome</name>
    <dbReference type="NCBI Taxonomy" id="408172"/>
    <lineage>
        <taxon>unclassified sequences</taxon>
        <taxon>metagenomes</taxon>
        <taxon>ecological metagenomes</taxon>
    </lineage>
</organism>
<reference evidence="1" key="1">
    <citation type="submission" date="2018-05" db="EMBL/GenBank/DDBJ databases">
        <authorList>
            <person name="Lanie J.A."/>
            <person name="Ng W.-L."/>
            <person name="Kazmierczak K.M."/>
            <person name="Andrzejewski T.M."/>
            <person name="Davidsen T.M."/>
            <person name="Wayne K.J."/>
            <person name="Tettelin H."/>
            <person name="Glass J.I."/>
            <person name="Rusch D."/>
            <person name="Podicherti R."/>
            <person name="Tsui H.-C.T."/>
            <person name="Winkler M.E."/>
        </authorList>
    </citation>
    <scope>NUCLEOTIDE SEQUENCE</scope>
</reference>
<dbReference type="InterPro" id="IPR029063">
    <property type="entry name" value="SAM-dependent_MTases_sf"/>
</dbReference>